<evidence type="ECO:0000313" key="4">
    <source>
        <dbReference type="Proteomes" id="UP001595547"/>
    </source>
</evidence>
<organism evidence="3 4">
    <name type="scientific">Cypionkella sinensis</name>
    <dbReference type="NCBI Taxonomy" id="1756043"/>
    <lineage>
        <taxon>Bacteria</taxon>
        <taxon>Pseudomonadati</taxon>
        <taxon>Pseudomonadota</taxon>
        <taxon>Alphaproteobacteria</taxon>
        <taxon>Rhodobacterales</taxon>
        <taxon>Paracoccaceae</taxon>
        <taxon>Cypionkella</taxon>
    </lineage>
</organism>
<evidence type="ECO:0000313" key="3">
    <source>
        <dbReference type="EMBL" id="MFC3180261.1"/>
    </source>
</evidence>
<keyword evidence="4" id="KW-1185">Reference proteome</keyword>
<accession>A0ABV7IUU7</accession>
<dbReference type="RefSeq" id="WP_380071891.1">
    <property type="nucleotide sequence ID" value="NZ_JBHRTO010000001.1"/>
</dbReference>
<dbReference type="PROSITE" id="PS50846">
    <property type="entry name" value="HMA_2"/>
    <property type="match status" value="1"/>
</dbReference>
<dbReference type="InterPro" id="IPR006121">
    <property type="entry name" value="HMA_dom"/>
</dbReference>
<dbReference type="Gene3D" id="3.30.70.100">
    <property type="match status" value="1"/>
</dbReference>
<dbReference type="CDD" id="cd00371">
    <property type="entry name" value="HMA"/>
    <property type="match status" value="1"/>
</dbReference>
<feature type="domain" description="HMA" evidence="2">
    <location>
        <begin position="5"/>
        <end position="73"/>
    </location>
</feature>
<proteinExistence type="predicted"/>
<sequence>MTNLPHVKLSVPDMSCGHCKASVTEALSALPSVREVNVDLTTREVTVAGSTAAESLLAESLLAALTEIGFPARIIATT</sequence>
<dbReference type="PROSITE" id="PS01047">
    <property type="entry name" value="HMA_1"/>
    <property type="match status" value="1"/>
</dbReference>
<dbReference type="InterPro" id="IPR017969">
    <property type="entry name" value="Heavy-metal-associated_CS"/>
</dbReference>
<dbReference type="EMBL" id="JBHRTO010000001">
    <property type="protein sequence ID" value="MFC3180261.1"/>
    <property type="molecule type" value="Genomic_DNA"/>
</dbReference>
<evidence type="ECO:0000259" key="2">
    <source>
        <dbReference type="PROSITE" id="PS50846"/>
    </source>
</evidence>
<gene>
    <name evidence="3" type="ORF">ACFOGH_04605</name>
</gene>
<evidence type="ECO:0000256" key="1">
    <source>
        <dbReference type="ARBA" id="ARBA00022723"/>
    </source>
</evidence>
<name>A0ABV7IUU7_9RHOB</name>
<dbReference type="Pfam" id="PF00403">
    <property type="entry name" value="HMA"/>
    <property type="match status" value="1"/>
</dbReference>
<comment type="caution">
    <text evidence="3">The sequence shown here is derived from an EMBL/GenBank/DDBJ whole genome shotgun (WGS) entry which is preliminary data.</text>
</comment>
<keyword evidence="1" id="KW-0479">Metal-binding</keyword>
<reference evidence="4" key="1">
    <citation type="journal article" date="2019" name="Int. J. Syst. Evol. Microbiol.">
        <title>The Global Catalogue of Microorganisms (GCM) 10K type strain sequencing project: providing services to taxonomists for standard genome sequencing and annotation.</title>
        <authorList>
            <consortium name="The Broad Institute Genomics Platform"/>
            <consortium name="The Broad Institute Genome Sequencing Center for Infectious Disease"/>
            <person name="Wu L."/>
            <person name="Ma J."/>
        </authorList>
    </citation>
    <scope>NUCLEOTIDE SEQUENCE [LARGE SCALE GENOMIC DNA]</scope>
    <source>
        <strain evidence="4">KCTC 52039</strain>
    </source>
</reference>
<dbReference type="SUPFAM" id="SSF55008">
    <property type="entry name" value="HMA, heavy metal-associated domain"/>
    <property type="match status" value="1"/>
</dbReference>
<dbReference type="InterPro" id="IPR036163">
    <property type="entry name" value="HMA_dom_sf"/>
</dbReference>
<protein>
    <submittedName>
        <fullName evidence="3">Heavy-metal-associated domain-containing protein</fullName>
    </submittedName>
</protein>
<dbReference type="Proteomes" id="UP001595547">
    <property type="component" value="Unassembled WGS sequence"/>
</dbReference>